<gene>
    <name evidence="2" type="ORF">GCM10011390_03130</name>
</gene>
<reference evidence="2" key="1">
    <citation type="journal article" date="2014" name="Int. J. Syst. Evol. Microbiol.">
        <title>Complete genome sequence of Corynebacterium casei LMG S-19264T (=DSM 44701T), isolated from a smear-ripened cheese.</title>
        <authorList>
            <consortium name="US DOE Joint Genome Institute (JGI-PGF)"/>
            <person name="Walter F."/>
            <person name="Albersmeier A."/>
            <person name="Kalinowski J."/>
            <person name="Ruckert C."/>
        </authorList>
    </citation>
    <scope>NUCLEOTIDE SEQUENCE</scope>
    <source>
        <strain evidence="2">CGMCC 1.15367</strain>
    </source>
</reference>
<reference evidence="2" key="2">
    <citation type="submission" date="2020-09" db="EMBL/GenBank/DDBJ databases">
        <authorList>
            <person name="Sun Q."/>
            <person name="Zhou Y."/>
        </authorList>
    </citation>
    <scope>NUCLEOTIDE SEQUENCE</scope>
    <source>
        <strain evidence="2">CGMCC 1.15367</strain>
    </source>
</reference>
<evidence type="ECO:0000313" key="3">
    <source>
        <dbReference type="Proteomes" id="UP000644699"/>
    </source>
</evidence>
<protein>
    <recommendedName>
        <fullName evidence="1">YtkA-like domain-containing protein</fullName>
    </recommendedName>
</protein>
<proteinExistence type="predicted"/>
<keyword evidence="3" id="KW-1185">Reference proteome</keyword>
<evidence type="ECO:0000313" key="2">
    <source>
        <dbReference type="EMBL" id="GGD87783.1"/>
    </source>
</evidence>
<dbReference type="InterPro" id="IPR032693">
    <property type="entry name" value="YtkA-like_dom"/>
</dbReference>
<comment type="caution">
    <text evidence="2">The sequence shown here is derived from an EMBL/GenBank/DDBJ whole genome shotgun (WGS) entry which is preliminary data.</text>
</comment>
<dbReference type="Proteomes" id="UP000644699">
    <property type="component" value="Unassembled WGS sequence"/>
</dbReference>
<feature type="domain" description="YtkA-like" evidence="1">
    <location>
        <begin position="47"/>
        <end position="131"/>
    </location>
</feature>
<name>A0A917DZH9_9HYPH</name>
<sequence>MRRAAEGHDARPIDQDDHMNHFTKRVAAASLVACLCAGLASGAAAAMSDYEFQLVGDTVPTGKAVPFRVRLVDTRTGRTVPDAVIFETRLDMAPDGMETMTAPVEVVPSGEPGVYKLKGNFVMAGGWRVSLGAKVQGEEGTLRDELVLKAAD</sequence>
<dbReference type="Pfam" id="PF13115">
    <property type="entry name" value="YtkA"/>
    <property type="match status" value="1"/>
</dbReference>
<dbReference type="AlphaFoldDB" id="A0A917DZH9"/>
<evidence type="ECO:0000259" key="1">
    <source>
        <dbReference type="Pfam" id="PF13115"/>
    </source>
</evidence>
<dbReference type="EMBL" id="BMIQ01000001">
    <property type="protein sequence ID" value="GGD87783.1"/>
    <property type="molecule type" value="Genomic_DNA"/>
</dbReference>
<organism evidence="2 3">
    <name type="scientific">Aureimonas endophytica</name>
    <dbReference type="NCBI Taxonomy" id="2027858"/>
    <lineage>
        <taxon>Bacteria</taxon>
        <taxon>Pseudomonadati</taxon>
        <taxon>Pseudomonadota</taxon>
        <taxon>Alphaproteobacteria</taxon>
        <taxon>Hyphomicrobiales</taxon>
        <taxon>Aurantimonadaceae</taxon>
        <taxon>Aureimonas</taxon>
    </lineage>
</organism>
<accession>A0A917DZH9</accession>